<keyword evidence="4" id="KW-1185">Reference proteome</keyword>
<dbReference type="GO" id="GO:0005524">
    <property type="term" value="F:ATP binding"/>
    <property type="evidence" value="ECO:0007669"/>
    <property type="project" value="UniProtKB-KW"/>
</dbReference>
<dbReference type="Pfam" id="PF13581">
    <property type="entry name" value="HATPase_c_2"/>
    <property type="match status" value="1"/>
</dbReference>
<evidence type="ECO:0000259" key="2">
    <source>
        <dbReference type="Pfam" id="PF13581"/>
    </source>
</evidence>
<evidence type="ECO:0000313" key="4">
    <source>
        <dbReference type="Proteomes" id="UP000774570"/>
    </source>
</evidence>
<reference evidence="3 4" key="1">
    <citation type="submission" date="2021-07" db="EMBL/GenBank/DDBJ databases">
        <title>Actinomadura sp. PM05-2 isolated from lichen.</title>
        <authorList>
            <person name="Somphong A."/>
            <person name="Phongsopitanun W."/>
            <person name="Tanasupawat S."/>
            <person name="Peongsungnone V."/>
        </authorList>
    </citation>
    <scope>NUCLEOTIDE SEQUENCE [LARGE SCALE GENOMIC DNA]</scope>
    <source>
        <strain evidence="3 4">PM05-2</strain>
    </source>
</reference>
<comment type="caution">
    <text evidence="3">The sequence shown here is derived from an EMBL/GenBank/DDBJ whole genome shotgun (WGS) entry which is preliminary data.</text>
</comment>
<dbReference type="InterPro" id="IPR036890">
    <property type="entry name" value="HATPase_C_sf"/>
</dbReference>
<dbReference type="PANTHER" id="PTHR35526:SF3">
    <property type="entry name" value="ANTI-SIGMA-F FACTOR RSBW"/>
    <property type="match status" value="1"/>
</dbReference>
<dbReference type="SUPFAM" id="SSF55874">
    <property type="entry name" value="ATPase domain of HSP90 chaperone/DNA topoisomerase II/histidine kinase"/>
    <property type="match status" value="1"/>
</dbReference>
<sequence length="132" mass="13901">MVMLEAVGEAVKVGRDWVGDWVWNRGGTEDCAYTAAVVASELVTNAVQHAGGAGRGIAVRAYVSEAGPVLEVIDQSSEAPEPRPFSLTAQSGRGLAMLAMLVEAWGWHPRVSGGKSVWAVLRVEPDLEGVTA</sequence>
<dbReference type="PANTHER" id="PTHR35526">
    <property type="entry name" value="ANTI-SIGMA-F FACTOR RSBW-RELATED"/>
    <property type="match status" value="1"/>
</dbReference>
<dbReference type="CDD" id="cd16936">
    <property type="entry name" value="HATPase_RsbW-like"/>
    <property type="match status" value="1"/>
</dbReference>
<organism evidence="3 4">
    <name type="scientific">Actinomadura parmotrematis</name>
    <dbReference type="NCBI Taxonomy" id="2864039"/>
    <lineage>
        <taxon>Bacteria</taxon>
        <taxon>Bacillati</taxon>
        <taxon>Actinomycetota</taxon>
        <taxon>Actinomycetes</taxon>
        <taxon>Streptosporangiales</taxon>
        <taxon>Thermomonosporaceae</taxon>
        <taxon>Actinomadura</taxon>
    </lineage>
</organism>
<evidence type="ECO:0000256" key="1">
    <source>
        <dbReference type="ARBA" id="ARBA00022527"/>
    </source>
</evidence>
<dbReference type="Proteomes" id="UP000774570">
    <property type="component" value="Unassembled WGS sequence"/>
</dbReference>
<keyword evidence="1" id="KW-0418">Kinase</keyword>
<gene>
    <name evidence="3" type="ORF">K1Y72_08150</name>
</gene>
<keyword evidence="3" id="KW-0067">ATP-binding</keyword>
<dbReference type="InterPro" id="IPR050267">
    <property type="entry name" value="Anti-sigma-factor_SerPK"/>
</dbReference>
<dbReference type="RefSeq" id="WP_220164790.1">
    <property type="nucleotide sequence ID" value="NZ_JAIBOA010000004.1"/>
</dbReference>
<protein>
    <submittedName>
        <fullName evidence="3">ATP-binding protein</fullName>
    </submittedName>
</protein>
<proteinExistence type="predicted"/>
<feature type="domain" description="Histidine kinase/HSP90-like ATPase" evidence="2">
    <location>
        <begin position="9"/>
        <end position="119"/>
    </location>
</feature>
<evidence type="ECO:0000313" key="3">
    <source>
        <dbReference type="EMBL" id="MBW8482329.1"/>
    </source>
</evidence>
<keyword evidence="1" id="KW-0723">Serine/threonine-protein kinase</keyword>
<keyword evidence="1" id="KW-0808">Transferase</keyword>
<keyword evidence="3" id="KW-0547">Nucleotide-binding</keyword>
<dbReference type="EMBL" id="JAIBOA010000004">
    <property type="protein sequence ID" value="MBW8482329.1"/>
    <property type="molecule type" value="Genomic_DNA"/>
</dbReference>
<name>A0ABS7FPM8_9ACTN</name>
<dbReference type="Gene3D" id="3.30.565.10">
    <property type="entry name" value="Histidine kinase-like ATPase, C-terminal domain"/>
    <property type="match status" value="1"/>
</dbReference>
<dbReference type="InterPro" id="IPR003594">
    <property type="entry name" value="HATPase_dom"/>
</dbReference>
<accession>A0ABS7FPM8</accession>